<comment type="caution">
    <text evidence="2">The sequence shown here is derived from an EMBL/GenBank/DDBJ whole genome shotgun (WGS) entry which is preliminary data.</text>
</comment>
<sequence length="369" mass="40725">MVFSYLCRDAAEKEVISMRIHMSLALLLAMLLEVSSGCSGAVTNSPTPSGTPISSAEPTSAHISSPTAATLSPTPMQSPAPETPVPSDDALTALPDILGYSFSVVEDTRHLPYVLYAGSWDEGMSQDNLYASSLYSLNTATGEYSLLLESPCAFPVVLHGIGEFFDVVFTATDNDILAYDASTLNKIPSLCYATNLNLFQKEGQYVSAYLVGWDEKSLALCIDRYDQSTLEWLGFENYIYNWEAGTLEGPNEGYWDSDNDDTYYAYLAEYENGPTAKGDICTLNGYDYRWYQCSYHDAETGQDYFYTLIYRENGEQRVRVHLERSTMSVSFVEDSIEKSKGASAKFMMTDANGSHTFSIQANSGRVSPS</sequence>
<protein>
    <submittedName>
        <fullName evidence="2">Uncharacterized protein</fullName>
    </submittedName>
</protein>
<feature type="region of interest" description="Disordered" evidence="1">
    <location>
        <begin position="41"/>
        <end position="88"/>
    </location>
</feature>
<organism evidence="2">
    <name type="scientific">bioreactor metagenome</name>
    <dbReference type="NCBI Taxonomy" id="1076179"/>
    <lineage>
        <taxon>unclassified sequences</taxon>
        <taxon>metagenomes</taxon>
        <taxon>ecological metagenomes</taxon>
    </lineage>
</organism>
<dbReference type="AlphaFoldDB" id="A0A644WR75"/>
<gene>
    <name evidence="2" type="ORF">SDC9_52316</name>
</gene>
<name>A0A644WR75_9ZZZZ</name>
<proteinExistence type="predicted"/>
<reference evidence="2" key="1">
    <citation type="submission" date="2019-08" db="EMBL/GenBank/DDBJ databases">
        <authorList>
            <person name="Kucharzyk K."/>
            <person name="Murdoch R.W."/>
            <person name="Higgins S."/>
            <person name="Loffler F."/>
        </authorList>
    </citation>
    <scope>NUCLEOTIDE SEQUENCE</scope>
</reference>
<evidence type="ECO:0000256" key="1">
    <source>
        <dbReference type="SAM" id="MobiDB-lite"/>
    </source>
</evidence>
<dbReference type="EMBL" id="VSSQ01001188">
    <property type="protein sequence ID" value="MPM06021.1"/>
    <property type="molecule type" value="Genomic_DNA"/>
</dbReference>
<evidence type="ECO:0000313" key="2">
    <source>
        <dbReference type="EMBL" id="MPM06021.1"/>
    </source>
</evidence>
<accession>A0A644WR75</accession>
<feature type="compositionally biased region" description="Polar residues" evidence="1">
    <location>
        <begin position="41"/>
        <end position="75"/>
    </location>
</feature>